<dbReference type="OrthoDB" id="863479at2"/>
<sequence>MKPIYILAVLAGLGGSAAAQGLSSAGGTVTVKGGILQVKGNLELGGGSFTNNGNIFVSGNLVNNQAMTEADTGALTLDGAATQTVSGTQPYFTRLLNIDNPAGIVLDNSIKVGGRATFTNGLVDATNDVAALIIGDTAAVVGVSDARHVKGYVVKNGTGSFVYPVGDGVRYQPITLDLTDNSAGMSVRYFDGDAGTGTFTTTGASSIALEAYNNQEYWDLAPKGTATGKVIITYDDYKNPSITISENPNVFSVAHLTGGNWLNEGHNVTGTLTAGFVTSEVISSWSPFTLGAVPEAGLPVTLVSFNAKVVEKNAFVEWQTTSEENASHFEVERSLDARRFEKIGTVAAAGNSNALQRYNFTDRSFGSQLQTVYYRLRSVDLDGTFSLSRAVALQPRGAGQYAGVYPNPARKASSVTVSSGIPANAVSLWDMLGREMSVRTSSLSDGSVQVNLNGVASGMYLLKVVTSQGVVNHKLVVE</sequence>
<proteinExistence type="predicted"/>
<accession>A0A2P8GJG3</accession>
<feature type="domain" description="Secretion system C-terminal sorting" evidence="2">
    <location>
        <begin position="404"/>
        <end position="477"/>
    </location>
</feature>
<reference evidence="3 4" key="1">
    <citation type="submission" date="2018-03" db="EMBL/GenBank/DDBJ databases">
        <title>Genomic Encyclopedia of Archaeal and Bacterial Type Strains, Phase II (KMG-II): from individual species to whole genera.</title>
        <authorList>
            <person name="Goeker M."/>
        </authorList>
    </citation>
    <scope>NUCLEOTIDE SEQUENCE [LARGE SCALE GENOMIC DNA]</scope>
    <source>
        <strain evidence="3 4">DSM 29057</strain>
    </source>
</reference>
<organism evidence="3 4">
    <name type="scientific">Dyadobacter jiangsuensis</name>
    <dbReference type="NCBI Taxonomy" id="1591085"/>
    <lineage>
        <taxon>Bacteria</taxon>
        <taxon>Pseudomonadati</taxon>
        <taxon>Bacteroidota</taxon>
        <taxon>Cytophagia</taxon>
        <taxon>Cytophagales</taxon>
        <taxon>Spirosomataceae</taxon>
        <taxon>Dyadobacter</taxon>
    </lineage>
</organism>
<name>A0A2P8GJG3_9BACT</name>
<comment type="caution">
    <text evidence="3">The sequence shown here is derived from an EMBL/GenBank/DDBJ whole genome shotgun (WGS) entry which is preliminary data.</text>
</comment>
<keyword evidence="1" id="KW-0732">Signal</keyword>
<evidence type="ECO:0000259" key="2">
    <source>
        <dbReference type="Pfam" id="PF18962"/>
    </source>
</evidence>
<dbReference type="Pfam" id="PF18962">
    <property type="entry name" value="Por_Secre_tail"/>
    <property type="match status" value="1"/>
</dbReference>
<evidence type="ECO:0000256" key="1">
    <source>
        <dbReference type="SAM" id="SignalP"/>
    </source>
</evidence>
<gene>
    <name evidence="3" type="ORF">CLV60_101460</name>
</gene>
<dbReference type="Proteomes" id="UP000241964">
    <property type="component" value="Unassembled WGS sequence"/>
</dbReference>
<dbReference type="EMBL" id="PYAS01000001">
    <property type="protein sequence ID" value="PSL34091.1"/>
    <property type="molecule type" value="Genomic_DNA"/>
</dbReference>
<feature type="signal peptide" evidence="1">
    <location>
        <begin position="1"/>
        <end position="19"/>
    </location>
</feature>
<dbReference type="InterPro" id="IPR026444">
    <property type="entry name" value="Secre_tail"/>
</dbReference>
<dbReference type="InterPro" id="IPR013783">
    <property type="entry name" value="Ig-like_fold"/>
</dbReference>
<feature type="chain" id="PRO_5015163039" evidence="1">
    <location>
        <begin position="20"/>
        <end position="478"/>
    </location>
</feature>
<dbReference type="RefSeq" id="WP_106593742.1">
    <property type="nucleotide sequence ID" value="NZ_PYAS01000001.1"/>
</dbReference>
<evidence type="ECO:0000313" key="3">
    <source>
        <dbReference type="EMBL" id="PSL34091.1"/>
    </source>
</evidence>
<protein>
    <submittedName>
        <fullName evidence="3">Putative secreted protein (Por secretion system target)</fullName>
    </submittedName>
</protein>
<dbReference type="AlphaFoldDB" id="A0A2P8GJG3"/>
<evidence type="ECO:0000313" key="4">
    <source>
        <dbReference type="Proteomes" id="UP000241964"/>
    </source>
</evidence>
<dbReference type="Gene3D" id="2.60.40.10">
    <property type="entry name" value="Immunoglobulins"/>
    <property type="match status" value="1"/>
</dbReference>
<dbReference type="NCBIfam" id="TIGR04183">
    <property type="entry name" value="Por_Secre_tail"/>
    <property type="match status" value="1"/>
</dbReference>
<keyword evidence="4" id="KW-1185">Reference proteome</keyword>